<organism evidence="1 2">
    <name type="scientific">Paenibacillus tritici</name>
    <dbReference type="NCBI Taxonomy" id="1873425"/>
    <lineage>
        <taxon>Bacteria</taxon>
        <taxon>Bacillati</taxon>
        <taxon>Bacillota</taxon>
        <taxon>Bacilli</taxon>
        <taxon>Bacillales</taxon>
        <taxon>Paenibacillaceae</taxon>
        <taxon>Paenibacillus</taxon>
    </lineage>
</organism>
<dbReference type="Proteomes" id="UP000711047">
    <property type="component" value="Unassembled WGS sequence"/>
</dbReference>
<evidence type="ECO:0000313" key="2">
    <source>
        <dbReference type="Proteomes" id="UP000711047"/>
    </source>
</evidence>
<evidence type="ECO:0000313" key="1">
    <source>
        <dbReference type="EMBL" id="NQX48778.1"/>
    </source>
</evidence>
<sequence>MNIHILEKGLRKDEIIFTAAELGEARAVWCGPAVQPGEVREAEFELPQLFMRWVDIVPSGSTACEMRIEGNTVVLTGILENIEEDGTGYLRLGRDLIMLECLGEPMALGSYVEIRTREIRLYPVNL</sequence>
<reference evidence="1 2" key="1">
    <citation type="submission" date="2020-05" db="EMBL/GenBank/DDBJ databases">
        <title>Paenibacillus glebae, sp. nov., Paenibacillus humi sp. nov., Paenibacillus pedi sp. nov., Paenibacillus terrestris sp. nov. and Paenibacillus terricola sp. nov., isolated from a forest top soil sample.</title>
        <authorList>
            <person name="Qi S."/>
            <person name="Carlier A."/>
            <person name="Cnockaert M."/>
            <person name="Vandamme P."/>
        </authorList>
    </citation>
    <scope>NUCLEOTIDE SEQUENCE [LARGE SCALE GENOMIC DNA]</scope>
    <source>
        <strain evidence="1 2">LMG 29502</strain>
    </source>
</reference>
<keyword evidence="2" id="KW-1185">Reference proteome</keyword>
<name>A0ABX2DVP4_9BACL</name>
<dbReference type="EMBL" id="JABMKX010000018">
    <property type="protein sequence ID" value="NQX48778.1"/>
    <property type="molecule type" value="Genomic_DNA"/>
</dbReference>
<comment type="caution">
    <text evidence="1">The sequence shown here is derived from an EMBL/GenBank/DDBJ whole genome shotgun (WGS) entry which is preliminary data.</text>
</comment>
<gene>
    <name evidence="1" type="ORF">HQN87_25995</name>
</gene>
<protein>
    <submittedName>
        <fullName evidence="1">Uncharacterized protein</fullName>
    </submittedName>
</protein>
<accession>A0ABX2DVP4</accession>
<proteinExistence type="predicted"/>
<dbReference type="RefSeq" id="WP_173139231.1">
    <property type="nucleotide sequence ID" value="NZ_JABMKX010000018.1"/>
</dbReference>